<evidence type="ECO:0000256" key="1">
    <source>
        <dbReference type="SAM" id="MobiDB-lite"/>
    </source>
</evidence>
<dbReference type="Proteomes" id="UP000013827">
    <property type="component" value="Unassembled WGS sequence"/>
</dbReference>
<dbReference type="AlphaFoldDB" id="A0A0D3IXL3"/>
<evidence type="ECO:0000313" key="2">
    <source>
        <dbReference type="EnsemblProtists" id="EOD15998"/>
    </source>
</evidence>
<feature type="compositionally biased region" description="Polar residues" evidence="1">
    <location>
        <begin position="541"/>
        <end position="550"/>
    </location>
</feature>
<keyword evidence="3" id="KW-1185">Reference proteome</keyword>
<dbReference type="GeneID" id="17262164"/>
<reference evidence="2" key="2">
    <citation type="submission" date="2024-10" db="UniProtKB">
        <authorList>
            <consortium name="EnsemblProtists"/>
        </authorList>
    </citation>
    <scope>IDENTIFICATION</scope>
</reference>
<organism evidence="2 3">
    <name type="scientific">Emiliania huxleyi (strain CCMP1516)</name>
    <dbReference type="NCBI Taxonomy" id="280463"/>
    <lineage>
        <taxon>Eukaryota</taxon>
        <taxon>Haptista</taxon>
        <taxon>Haptophyta</taxon>
        <taxon>Prymnesiophyceae</taxon>
        <taxon>Isochrysidales</taxon>
        <taxon>Noelaerhabdaceae</taxon>
        <taxon>Emiliania</taxon>
    </lineage>
</organism>
<proteinExistence type="predicted"/>
<dbReference type="KEGG" id="ehx:EMIHUDRAFT_103065"/>
<name>A0A0D3IXL3_EMIH1</name>
<feature type="region of interest" description="Disordered" evidence="1">
    <location>
        <begin position="614"/>
        <end position="653"/>
    </location>
</feature>
<protein>
    <recommendedName>
        <fullName evidence="4">AB hydrolase-1 domain-containing protein</fullName>
    </recommendedName>
</protein>
<dbReference type="PaxDb" id="2903-EOD15998"/>
<evidence type="ECO:0000313" key="3">
    <source>
        <dbReference type="Proteomes" id="UP000013827"/>
    </source>
</evidence>
<dbReference type="SUPFAM" id="SSF53474">
    <property type="entry name" value="alpha/beta-Hydrolases"/>
    <property type="match status" value="1"/>
</dbReference>
<sequence>MLLLASCVGLAWSWSTRTVGGVRTRSAPAVAAAAAGLAADAAMAADATDTAEYLWRGEVPLPGADCQERLVGASPGVALRVLRWSPTDSAAAGRRPLVFVAGWGSVFEGWRPLLTTWASRRPIIYIETREKKSAEFDFRPNVADFAMARHADDIAAVLAAIGVAPSSVDWFSSSLGATLLLDGFQRGALDGRASVMLAPNPAFKFPLWARPLLRLPLPRRVYARLQPLGMWAVRRKTKEPAQRARYERSLAAQDLERLVLSMKANLGYTLPAACDAVAMPCAVLAASSDTLHGMEQVASVVERLPNATLIEVPSNQYAHEADVLADVEPFYEAVGCALAAVPLAATQEAAAAATEQAAAEALQPALAEAAIAAAVGWDAKQERDFEILQASGKSPSLSVCHTSRASLMSKAFEAQFQRSGPASPRPERESAPVDAASALKRFTEGGEKADTMSGKEMYAIVDMLKREHGAEAAALEASLLKVKRQLDKKIMLLDWVGEHVSPAAAVEKPRRASLADCTNTAPPAAEAAAPLATAADAIKRQQASRSSATQEAAPAAAKPPAEDGRIARMAALFVEGKDALSMTGGEMFEVIGWLKRLGHAEVEDSLIRVRLQGDKKTQAHLSRPPHASARPAAMRRPRPRRATLTPTPTPKHSQLVSYLKRNWATLPTAAAEPAAAAAEPAAADTAAADTAGVEAAAALAPARLARPPAAPLGDAASLERADGGRRPVAGGKVVAMEATLSRMEESFAFAVECMTADMAQARRQLHSLKLALHSAH</sequence>
<reference evidence="3" key="1">
    <citation type="journal article" date="2013" name="Nature">
        <title>Pan genome of the phytoplankton Emiliania underpins its global distribution.</title>
        <authorList>
            <person name="Read B.A."/>
            <person name="Kegel J."/>
            <person name="Klute M.J."/>
            <person name="Kuo A."/>
            <person name="Lefebvre S.C."/>
            <person name="Maumus F."/>
            <person name="Mayer C."/>
            <person name="Miller J."/>
            <person name="Monier A."/>
            <person name="Salamov A."/>
            <person name="Young J."/>
            <person name="Aguilar M."/>
            <person name="Claverie J.M."/>
            <person name="Frickenhaus S."/>
            <person name="Gonzalez K."/>
            <person name="Herman E.K."/>
            <person name="Lin Y.C."/>
            <person name="Napier J."/>
            <person name="Ogata H."/>
            <person name="Sarno A.F."/>
            <person name="Shmutz J."/>
            <person name="Schroeder D."/>
            <person name="de Vargas C."/>
            <person name="Verret F."/>
            <person name="von Dassow P."/>
            <person name="Valentin K."/>
            <person name="Van de Peer Y."/>
            <person name="Wheeler G."/>
            <person name="Dacks J.B."/>
            <person name="Delwiche C.F."/>
            <person name="Dyhrman S.T."/>
            <person name="Glockner G."/>
            <person name="John U."/>
            <person name="Richards T."/>
            <person name="Worden A.Z."/>
            <person name="Zhang X."/>
            <person name="Grigoriev I.V."/>
            <person name="Allen A.E."/>
            <person name="Bidle K."/>
            <person name="Borodovsky M."/>
            <person name="Bowler C."/>
            <person name="Brownlee C."/>
            <person name="Cock J.M."/>
            <person name="Elias M."/>
            <person name="Gladyshev V.N."/>
            <person name="Groth M."/>
            <person name="Guda C."/>
            <person name="Hadaegh A."/>
            <person name="Iglesias-Rodriguez M.D."/>
            <person name="Jenkins J."/>
            <person name="Jones B.M."/>
            <person name="Lawson T."/>
            <person name="Leese F."/>
            <person name="Lindquist E."/>
            <person name="Lobanov A."/>
            <person name="Lomsadze A."/>
            <person name="Malik S.B."/>
            <person name="Marsh M.E."/>
            <person name="Mackinder L."/>
            <person name="Mock T."/>
            <person name="Mueller-Roeber B."/>
            <person name="Pagarete A."/>
            <person name="Parker M."/>
            <person name="Probert I."/>
            <person name="Quesneville H."/>
            <person name="Raines C."/>
            <person name="Rensing S.A."/>
            <person name="Riano-Pachon D.M."/>
            <person name="Richier S."/>
            <person name="Rokitta S."/>
            <person name="Shiraiwa Y."/>
            <person name="Soanes D.M."/>
            <person name="van der Giezen M."/>
            <person name="Wahlund T.M."/>
            <person name="Williams B."/>
            <person name="Wilson W."/>
            <person name="Wolfe G."/>
            <person name="Wurch L.L."/>
        </authorList>
    </citation>
    <scope>NUCLEOTIDE SEQUENCE</scope>
</reference>
<dbReference type="Gene3D" id="3.40.50.1820">
    <property type="entry name" value="alpha/beta hydrolase"/>
    <property type="match status" value="1"/>
</dbReference>
<accession>A0A0D3IXL3</accession>
<dbReference type="HOGENOM" id="CLU_360741_0_0_1"/>
<feature type="region of interest" description="Disordered" evidence="1">
    <location>
        <begin position="536"/>
        <end position="561"/>
    </location>
</feature>
<dbReference type="RefSeq" id="XP_005768427.1">
    <property type="nucleotide sequence ID" value="XM_005768370.1"/>
</dbReference>
<dbReference type="EnsemblProtists" id="EOD15998">
    <property type="protein sequence ID" value="EOD15998"/>
    <property type="gene ID" value="EMIHUDRAFT_103065"/>
</dbReference>
<evidence type="ECO:0008006" key="4">
    <source>
        <dbReference type="Google" id="ProtNLM"/>
    </source>
</evidence>
<dbReference type="InterPro" id="IPR029058">
    <property type="entry name" value="AB_hydrolase_fold"/>
</dbReference>